<dbReference type="SUPFAM" id="SSF102712">
    <property type="entry name" value="JAB1/MPN domain"/>
    <property type="match status" value="1"/>
</dbReference>
<dbReference type="InterPro" id="IPR028090">
    <property type="entry name" value="JAB_dom_prok"/>
</dbReference>
<accession>A0A1L3GN83</accession>
<evidence type="ECO:0000313" key="8">
    <source>
        <dbReference type="Proteomes" id="UP000182517"/>
    </source>
</evidence>
<dbReference type="EMBL" id="CP015519">
    <property type="protein sequence ID" value="APG27128.1"/>
    <property type="molecule type" value="Genomic_DNA"/>
</dbReference>
<keyword evidence="5" id="KW-0482">Metalloprotease</keyword>
<dbReference type="STRING" id="1842532.A7E78_04330"/>
<protein>
    <recommendedName>
        <fullName evidence="6">JAB domain-containing protein</fullName>
    </recommendedName>
</protein>
<evidence type="ECO:0000256" key="2">
    <source>
        <dbReference type="ARBA" id="ARBA00022723"/>
    </source>
</evidence>
<dbReference type="GO" id="GO:0008237">
    <property type="term" value="F:metallopeptidase activity"/>
    <property type="evidence" value="ECO:0007669"/>
    <property type="project" value="UniProtKB-KW"/>
</dbReference>
<keyword evidence="8" id="KW-1185">Reference proteome</keyword>
<dbReference type="GO" id="GO:0006508">
    <property type="term" value="P:proteolysis"/>
    <property type="evidence" value="ECO:0007669"/>
    <property type="project" value="UniProtKB-KW"/>
</dbReference>
<keyword evidence="2" id="KW-0479">Metal-binding</keyword>
<evidence type="ECO:0000256" key="5">
    <source>
        <dbReference type="ARBA" id="ARBA00023049"/>
    </source>
</evidence>
<sequence length="166" mass="19276">MLSMNSVWIERSVFDRMTLEADAKYPLETGGILAGYCSIDDDEVVITEIVGPGPNAKHRRSTYRPDYKFHRDEIGKIYEKSNGLISYLGDWHTHPSATAHLSWIDRRALRNIAREPRNYMDRPVMIILGESSGGEKWSPRAWRTQRVVSTVFWPQWEYFPLGIKVF</sequence>
<dbReference type="GO" id="GO:0046872">
    <property type="term" value="F:metal ion binding"/>
    <property type="evidence" value="ECO:0007669"/>
    <property type="project" value="UniProtKB-KW"/>
</dbReference>
<evidence type="ECO:0000256" key="3">
    <source>
        <dbReference type="ARBA" id="ARBA00022801"/>
    </source>
</evidence>
<proteinExistence type="predicted"/>
<evidence type="ECO:0000256" key="1">
    <source>
        <dbReference type="ARBA" id="ARBA00022670"/>
    </source>
</evidence>
<dbReference type="Gene3D" id="3.40.140.10">
    <property type="entry name" value="Cytidine Deaminase, domain 2"/>
    <property type="match status" value="1"/>
</dbReference>
<dbReference type="AlphaFoldDB" id="A0A1L3GN83"/>
<evidence type="ECO:0000259" key="6">
    <source>
        <dbReference type="Pfam" id="PF14464"/>
    </source>
</evidence>
<dbReference type="Proteomes" id="UP000182517">
    <property type="component" value="Chromosome"/>
</dbReference>
<dbReference type="Pfam" id="PF14464">
    <property type="entry name" value="Prok-JAB"/>
    <property type="match status" value="1"/>
</dbReference>
<keyword evidence="4" id="KW-0862">Zinc</keyword>
<dbReference type="KEGG" id="pef:A7E78_04330"/>
<keyword evidence="1" id="KW-0645">Protease</keyword>
<name>A0A1L3GN83_9BACT</name>
<evidence type="ECO:0000313" key="7">
    <source>
        <dbReference type="EMBL" id="APG27128.1"/>
    </source>
</evidence>
<feature type="domain" description="JAB" evidence="6">
    <location>
        <begin position="11"/>
        <end position="143"/>
    </location>
</feature>
<organism evidence="7 8">
    <name type="scientific">Syntrophotalea acetylenivorans</name>
    <dbReference type="NCBI Taxonomy" id="1842532"/>
    <lineage>
        <taxon>Bacteria</taxon>
        <taxon>Pseudomonadati</taxon>
        <taxon>Thermodesulfobacteriota</taxon>
        <taxon>Desulfuromonadia</taxon>
        <taxon>Desulfuromonadales</taxon>
        <taxon>Syntrophotaleaceae</taxon>
        <taxon>Syntrophotalea</taxon>
    </lineage>
</organism>
<evidence type="ECO:0000256" key="4">
    <source>
        <dbReference type="ARBA" id="ARBA00022833"/>
    </source>
</evidence>
<reference evidence="7 8" key="1">
    <citation type="journal article" date="2017" name="Genome Announc.">
        <title>Complete Genome Sequences of Two Acetylene-Fermenting Pelobacter acetylenicus Strains.</title>
        <authorList>
            <person name="Sutton J.M."/>
            <person name="Baesman S.M."/>
            <person name="Fierst J.L."/>
            <person name="Poret-Peterson A.T."/>
            <person name="Oremland R.S."/>
            <person name="Dunlap D.S."/>
            <person name="Akob D.M."/>
        </authorList>
    </citation>
    <scope>NUCLEOTIDE SEQUENCE [LARGE SCALE GENOMIC DNA]</scope>
    <source>
        <strain evidence="7 8">SFB93</strain>
    </source>
</reference>
<gene>
    <name evidence="7" type="ORF">A7E78_04330</name>
</gene>
<keyword evidence="3" id="KW-0378">Hydrolase</keyword>